<reference evidence="1" key="1">
    <citation type="submission" date="2024-05" db="EMBL/GenBank/DDBJ databases">
        <title>Campylobacter coli isolated from environmental waters in Slovenia.</title>
        <authorList>
            <person name="Zautner A.E."/>
            <person name="Bunk B."/>
            <person name="Riedel T."/>
            <person name="Sproeer C."/>
        </authorList>
    </citation>
    <scope>NUCLEOTIDE SEQUENCE</scope>
    <source>
        <strain evidence="1">CCS1377</strain>
    </source>
</reference>
<evidence type="ECO:0008006" key="2">
    <source>
        <dbReference type="Google" id="ProtNLM"/>
    </source>
</evidence>
<dbReference type="EMBL" id="CP155620">
    <property type="protein sequence ID" value="XBJ28468.1"/>
    <property type="molecule type" value="Genomic_DNA"/>
</dbReference>
<name>A0AAU7E5F9_9BACT</name>
<gene>
    <name evidence="1" type="ORF">AAH949_05010</name>
</gene>
<dbReference type="AlphaFoldDB" id="A0AAU7E5F9"/>
<organism evidence="1">
    <name type="scientific">Campylobacter sp. CCS1377</name>
    <dbReference type="NCBI Taxonomy" id="3158229"/>
    <lineage>
        <taxon>Bacteria</taxon>
        <taxon>Pseudomonadati</taxon>
        <taxon>Campylobacterota</taxon>
        <taxon>Epsilonproteobacteria</taxon>
        <taxon>Campylobacterales</taxon>
        <taxon>Campylobacteraceae</taxon>
        <taxon>Campylobacter</taxon>
    </lineage>
</organism>
<evidence type="ECO:0000313" key="1">
    <source>
        <dbReference type="EMBL" id="XBJ28468.1"/>
    </source>
</evidence>
<dbReference type="RefSeq" id="WP_348518098.1">
    <property type="nucleotide sequence ID" value="NZ_CP155620.1"/>
</dbReference>
<sequence length="54" mass="6249">MSMKELCVLAREKIAEIELSIDDSLELIDALLENDESDELFELKENLERLRGLL</sequence>
<accession>A0AAU7E5F9</accession>
<protein>
    <recommendedName>
        <fullName evidence="2">Phage protein</fullName>
    </recommendedName>
</protein>
<proteinExistence type="predicted"/>